<evidence type="ECO:0000256" key="2">
    <source>
        <dbReference type="SAM" id="Phobius"/>
    </source>
</evidence>
<keyword evidence="2" id="KW-0812">Transmembrane</keyword>
<accession>A0A1Y2LG87</accession>
<keyword evidence="2" id="KW-1133">Transmembrane helix</keyword>
<evidence type="ECO:0000313" key="4">
    <source>
        <dbReference type="Proteomes" id="UP000193396"/>
    </source>
</evidence>
<dbReference type="OrthoDB" id="7362657at2"/>
<evidence type="ECO:0000313" key="3">
    <source>
        <dbReference type="EMBL" id="OSQ48888.1"/>
    </source>
</evidence>
<feature type="transmembrane region" description="Helical" evidence="2">
    <location>
        <begin position="51"/>
        <end position="74"/>
    </location>
</feature>
<feature type="region of interest" description="Disordered" evidence="1">
    <location>
        <begin position="141"/>
        <end position="179"/>
    </location>
</feature>
<keyword evidence="2" id="KW-0472">Membrane</keyword>
<proteinExistence type="predicted"/>
<organism evidence="3 4">
    <name type="scientific">Thalassospira alkalitolerans</name>
    <dbReference type="NCBI Taxonomy" id="1293890"/>
    <lineage>
        <taxon>Bacteria</taxon>
        <taxon>Pseudomonadati</taxon>
        <taxon>Pseudomonadota</taxon>
        <taxon>Alphaproteobacteria</taxon>
        <taxon>Rhodospirillales</taxon>
        <taxon>Thalassospiraceae</taxon>
        <taxon>Thalassospira</taxon>
    </lineage>
</organism>
<keyword evidence="4" id="KW-1185">Reference proteome</keyword>
<evidence type="ECO:0008006" key="5">
    <source>
        <dbReference type="Google" id="ProtNLM"/>
    </source>
</evidence>
<dbReference type="EMBL" id="JFKB01000004">
    <property type="protein sequence ID" value="OSQ48888.1"/>
    <property type="molecule type" value="Genomic_DNA"/>
</dbReference>
<comment type="caution">
    <text evidence="3">The sequence shown here is derived from an EMBL/GenBank/DDBJ whole genome shotgun (WGS) entry which is preliminary data.</text>
</comment>
<dbReference type="RefSeq" id="WP_085617698.1">
    <property type="nucleotide sequence ID" value="NZ_JFKB01000004.1"/>
</dbReference>
<evidence type="ECO:0000256" key="1">
    <source>
        <dbReference type="SAM" id="MobiDB-lite"/>
    </source>
</evidence>
<gene>
    <name evidence="3" type="ORF">TALK_08175</name>
</gene>
<dbReference type="Proteomes" id="UP000193396">
    <property type="component" value="Unassembled WGS sequence"/>
</dbReference>
<feature type="transmembrane region" description="Helical" evidence="2">
    <location>
        <begin position="20"/>
        <end position="45"/>
    </location>
</feature>
<name>A0A1Y2LG87_9PROT</name>
<reference evidence="3 4" key="1">
    <citation type="submission" date="2014-03" db="EMBL/GenBank/DDBJ databases">
        <title>The draft genome sequence of Thalassospira alkalitolerans JCM 18968.</title>
        <authorList>
            <person name="Lai Q."/>
            <person name="Shao Z."/>
        </authorList>
    </citation>
    <scope>NUCLEOTIDE SEQUENCE [LARGE SCALE GENOMIC DNA]</scope>
    <source>
        <strain evidence="3 4">JCM 18968</strain>
    </source>
</reference>
<dbReference type="AlphaFoldDB" id="A0A1Y2LG87"/>
<feature type="compositionally biased region" description="Acidic residues" evidence="1">
    <location>
        <begin position="161"/>
        <end position="170"/>
    </location>
</feature>
<sequence>MIDQISNAIAEMAKAAAARLAVFAAIALVILTGIGFLIAAIFMYLAAQFGALGAALGLGSVFVALGLVALAIMLQKDPSDAIDQPIAGEHGTKRREDDVLLDMVIHAAKAGFATGQGDKARMQNGFDQLVTDFSDLGLFEPRERRDASDAGDDFPDRAADDPGDQPDENPIDPNAKRAG</sequence>
<dbReference type="STRING" id="1293890.TALK_08175"/>
<protein>
    <recommendedName>
        <fullName evidence="5">Phage holin family protein</fullName>
    </recommendedName>
</protein>
<feature type="compositionally biased region" description="Basic and acidic residues" evidence="1">
    <location>
        <begin position="141"/>
        <end position="160"/>
    </location>
</feature>